<gene>
    <name evidence="9" type="ORF">GBZ86_09900</name>
</gene>
<evidence type="ECO:0000313" key="9">
    <source>
        <dbReference type="EMBL" id="MPQ44074.1"/>
    </source>
</evidence>
<comment type="cofactor">
    <cofactor evidence="5">
        <name>Zn(2+)</name>
        <dbReference type="ChEBI" id="CHEBI:29105"/>
    </cofactor>
    <text evidence="5">Binds 1 zinc ion per subunit.</text>
</comment>
<feature type="domain" description="Mannose-6-phosphate isomerase cupin" evidence="8">
    <location>
        <begin position="231"/>
        <end position="309"/>
    </location>
</feature>
<dbReference type="OrthoDB" id="9808275at2"/>
<name>A0A6I1MM36_9CLOT</name>
<dbReference type="Proteomes" id="UP000430345">
    <property type="component" value="Unassembled WGS sequence"/>
</dbReference>
<feature type="binding site" evidence="5">
    <location>
        <position position="114"/>
    </location>
    <ligand>
        <name>Zn(2+)</name>
        <dbReference type="ChEBI" id="CHEBI:29105"/>
    </ligand>
</feature>
<keyword evidence="1 5" id="KW-0479">Metal-binding</keyword>
<keyword evidence="9" id="KW-0413">Isomerase</keyword>
<dbReference type="PIRSF" id="PIRSF036894">
    <property type="entry name" value="PMI_Firm_short"/>
    <property type="match status" value="1"/>
</dbReference>
<evidence type="ECO:0000256" key="1">
    <source>
        <dbReference type="ARBA" id="ARBA00022723"/>
    </source>
</evidence>
<dbReference type="InterPro" id="IPR046457">
    <property type="entry name" value="PMI_typeI_cat"/>
</dbReference>
<dbReference type="RefSeq" id="WP_152890235.1">
    <property type="nucleotide sequence ID" value="NZ_WHJC01000145.1"/>
</dbReference>
<dbReference type="GO" id="GO:0008270">
    <property type="term" value="F:zinc ion binding"/>
    <property type="evidence" value="ECO:0007669"/>
    <property type="project" value="InterPro"/>
</dbReference>
<feature type="domain" description="Phosphomannose isomerase type I catalytic" evidence="7">
    <location>
        <begin position="7"/>
        <end position="105"/>
    </location>
</feature>
<feature type="binding site" evidence="5">
    <location>
        <position position="171"/>
    </location>
    <ligand>
        <name>Zn(2+)</name>
        <dbReference type="ChEBI" id="CHEBI:29105"/>
    </ligand>
</feature>
<evidence type="ECO:0000259" key="7">
    <source>
        <dbReference type="Pfam" id="PF20511"/>
    </source>
</evidence>
<evidence type="ECO:0000256" key="6">
    <source>
        <dbReference type="PIRSR" id="PIRSR036894-2"/>
    </source>
</evidence>
<dbReference type="InterPro" id="IPR051804">
    <property type="entry name" value="Carb_Metab_Reg_Kinase/Isom"/>
</dbReference>
<dbReference type="InterPro" id="IPR014628">
    <property type="entry name" value="Man6P_isomerase_Firm_short"/>
</dbReference>
<reference evidence="9 10" key="1">
    <citation type="submission" date="2019-10" db="EMBL/GenBank/DDBJ databases">
        <title>The Genome Sequence of Clostridium tarantellae Isolated from Fish Brain.</title>
        <authorList>
            <person name="Bano L."/>
            <person name="Kiel M."/>
            <person name="Sales G."/>
            <person name="Doxey A.C."/>
            <person name="Mansfield M.J."/>
            <person name="Schiavone M."/>
            <person name="Rossetto O."/>
            <person name="Pirazzini M."/>
            <person name="Dobrindt U."/>
            <person name="Montecucco C."/>
        </authorList>
    </citation>
    <scope>NUCLEOTIDE SEQUENCE [LARGE SCALE GENOMIC DNA]</scope>
    <source>
        <strain evidence="9 10">DSM 3997</strain>
    </source>
</reference>
<dbReference type="AlphaFoldDB" id="A0A6I1MM36"/>
<keyword evidence="10" id="KW-1185">Reference proteome</keyword>
<evidence type="ECO:0000256" key="2">
    <source>
        <dbReference type="ARBA" id="ARBA00022833"/>
    </source>
</evidence>
<protein>
    <recommendedName>
        <fullName evidence="3">Phosphohexomutase</fullName>
    </recommendedName>
    <alternativeName>
        <fullName evidence="4">Phosphomannose isomerase</fullName>
    </alternativeName>
</protein>
<dbReference type="SUPFAM" id="SSF51182">
    <property type="entry name" value="RmlC-like cupins"/>
    <property type="match status" value="1"/>
</dbReference>
<dbReference type="InterPro" id="IPR014710">
    <property type="entry name" value="RmlC-like_jellyroll"/>
</dbReference>
<comment type="caution">
    <text evidence="9">The sequence shown here is derived from an EMBL/GenBank/DDBJ whole genome shotgun (WGS) entry which is preliminary data.</text>
</comment>
<dbReference type="GO" id="GO:0004476">
    <property type="term" value="F:mannose-6-phosphate isomerase activity"/>
    <property type="evidence" value="ECO:0007669"/>
    <property type="project" value="InterPro"/>
</dbReference>
<evidence type="ECO:0000256" key="4">
    <source>
        <dbReference type="ARBA" id="ARBA00030762"/>
    </source>
</evidence>
<dbReference type="Pfam" id="PF20511">
    <property type="entry name" value="PMI_typeI_cat"/>
    <property type="match status" value="1"/>
</dbReference>
<sequence length="325" mass="36993">MYPIRFENLYYDKVWGGRDFELFRENMPDGNIGETWDVACHPNGMSVVENGEYKGIKLDELINMLGTNLVGTKISIEKFPLLVKLINAKEKLSVQVHPNDEYGMRVENEFGKTEIWYVVEAFEGANLVVGTKNCTKEQFIKAIETGEFDEYLNKVSVKKGDTFFVKSGLVHAIGEGVIIAEIQQNSDTTYRVYDYNRGREIHVEKALDVIDFSLKGDKSKGLMKECDGYNKTYLSLCDYFSLEKYDILNNCMEESNEERFYIFTCVEGNGIIKYSDGELIINKGDSIFIPATLGKYELIGTMSLLKSYVPSVKEVEDEILNTIKG</sequence>
<evidence type="ECO:0000313" key="10">
    <source>
        <dbReference type="Proteomes" id="UP000430345"/>
    </source>
</evidence>
<dbReference type="InterPro" id="IPR049071">
    <property type="entry name" value="MPI_cupin_dom"/>
</dbReference>
<dbReference type="Gene3D" id="2.60.120.10">
    <property type="entry name" value="Jelly Rolls"/>
    <property type="match status" value="2"/>
</dbReference>
<organism evidence="9 10">
    <name type="scientific">Clostridium tarantellae</name>
    <dbReference type="NCBI Taxonomy" id="39493"/>
    <lineage>
        <taxon>Bacteria</taxon>
        <taxon>Bacillati</taxon>
        <taxon>Bacillota</taxon>
        <taxon>Clostridia</taxon>
        <taxon>Eubacteriales</taxon>
        <taxon>Clostridiaceae</taxon>
        <taxon>Clostridium</taxon>
    </lineage>
</organism>
<dbReference type="GO" id="GO:0005975">
    <property type="term" value="P:carbohydrate metabolic process"/>
    <property type="evidence" value="ECO:0007669"/>
    <property type="project" value="InterPro"/>
</dbReference>
<evidence type="ECO:0000256" key="3">
    <source>
        <dbReference type="ARBA" id="ARBA00029741"/>
    </source>
</evidence>
<accession>A0A6I1MM36</accession>
<dbReference type="Pfam" id="PF21621">
    <property type="entry name" value="MPI_cupin_dom"/>
    <property type="match status" value="1"/>
</dbReference>
<dbReference type="PANTHER" id="PTHR42742">
    <property type="entry name" value="TRANSCRIPTIONAL REPRESSOR MPRA"/>
    <property type="match status" value="1"/>
</dbReference>
<dbReference type="EMBL" id="WHJC01000145">
    <property type="protein sequence ID" value="MPQ44074.1"/>
    <property type="molecule type" value="Genomic_DNA"/>
</dbReference>
<dbReference type="InterPro" id="IPR011051">
    <property type="entry name" value="RmlC_Cupin_sf"/>
</dbReference>
<evidence type="ECO:0000259" key="8">
    <source>
        <dbReference type="Pfam" id="PF21621"/>
    </source>
</evidence>
<keyword evidence="2 5" id="KW-0862">Zinc</keyword>
<dbReference type="CDD" id="cd07010">
    <property type="entry name" value="cupin_PMI_type_I_N_bac"/>
    <property type="match status" value="1"/>
</dbReference>
<proteinExistence type="predicted"/>
<evidence type="ECO:0000256" key="5">
    <source>
        <dbReference type="PIRSR" id="PIRSR036894-1"/>
    </source>
</evidence>
<dbReference type="PANTHER" id="PTHR42742:SF3">
    <property type="entry name" value="FRUCTOKINASE"/>
    <property type="match status" value="1"/>
</dbReference>
<feature type="active site" evidence="6">
    <location>
        <position position="191"/>
    </location>
</feature>
<feature type="binding site" evidence="5">
    <location>
        <position position="97"/>
    </location>
    <ligand>
        <name>Zn(2+)</name>
        <dbReference type="ChEBI" id="CHEBI:29105"/>
    </ligand>
</feature>